<dbReference type="EMBL" id="JBDIZK010000018">
    <property type="protein sequence ID" value="MEN3749836.1"/>
    <property type="molecule type" value="Genomic_DNA"/>
</dbReference>
<name>A0ABV0BG60_9SPHN</name>
<evidence type="ECO:0008006" key="3">
    <source>
        <dbReference type="Google" id="ProtNLM"/>
    </source>
</evidence>
<accession>A0ABV0BG60</accession>
<organism evidence="1 2">
    <name type="scientific">Sphingomonas rustica</name>
    <dbReference type="NCBI Taxonomy" id="3103142"/>
    <lineage>
        <taxon>Bacteria</taxon>
        <taxon>Pseudomonadati</taxon>
        <taxon>Pseudomonadota</taxon>
        <taxon>Alphaproteobacteria</taxon>
        <taxon>Sphingomonadales</taxon>
        <taxon>Sphingomonadaceae</taxon>
        <taxon>Sphingomonas</taxon>
    </lineage>
</organism>
<dbReference type="RefSeq" id="WP_346248887.1">
    <property type="nucleotide sequence ID" value="NZ_JBDIZK010000018.1"/>
</dbReference>
<evidence type="ECO:0000313" key="1">
    <source>
        <dbReference type="EMBL" id="MEN3749836.1"/>
    </source>
</evidence>
<sequence length="227" mass="25185">MAPTPSVTTKAGRIAYRAADGREIGRERFELITHTHGHVLRALCEMDALRLIRDVTLALDADWRPIDGFCRITRFGAVVAAQWFEVGAHAVRVNARIGGKAVPEHRIPTEAQLPYLGLHPLQGDALIVEARGTSAIGRFVPIAAVTNSISPNGDEALGQQAMTIDVAYLGREPVTVAAGAFSARHYALRWRADWPPADLWVREQDCVFLRMRWPLIDEWYELVEIDG</sequence>
<keyword evidence="2" id="KW-1185">Reference proteome</keyword>
<comment type="caution">
    <text evidence="1">The sequence shown here is derived from an EMBL/GenBank/DDBJ whole genome shotgun (WGS) entry which is preliminary data.</text>
</comment>
<gene>
    <name evidence="1" type="ORF">TPR58_21875</name>
</gene>
<proteinExistence type="predicted"/>
<reference evidence="1 2" key="1">
    <citation type="submission" date="2024-05" db="EMBL/GenBank/DDBJ databases">
        <title>Sphingomonas sp. HF-S3 16S ribosomal RNA gene Genome sequencing and assembly.</title>
        <authorList>
            <person name="Lee H."/>
        </authorList>
    </citation>
    <scope>NUCLEOTIDE SEQUENCE [LARGE SCALE GENOMIC DNA]</scope>
    <source>
        <strain evidence="1 2">HF-S3</strain>
    </source>
</reference>
<protein>
    <recommendedName>
        <fullName evidence="3">Hedgehog/Intein (Hint) domain-containing protein</fullName>
    </recommendedName>
</protein>
<dbReference type="Proteomes" id="UP001427805">
    <property type="component" value="Unassembled WGS sequence"/>
</dbReference>
<evidence type="ECO:0000313" key="2">
    <source>
        <dbReference type="Proteomes" id="UP001427805"/>
    </source>
</evidence>